<evidence type="ECO:0000313" key="4">
    <source>
        <dbReference type="Proteomes" id="UP000886817"/>
    </source>
</evidence>
<accession>A0A9D1WHB1</accession>
<reference evidence="3" key="2">
    <citation type="submission" date="2021-04" db="EMBL/GenBank/DDBJ databases">
        <authorList>
            <person name="Gilroy R."/>
        </authorList>
    </citation>
    <scope>NUCLEOTIDE SEQUENCE</scope>
    <source>
        <strain evidence="3">ChiSjej1B19-8411</strain>
    </source>
</reference>
<dbReference type="Gene3D" id="3.40.190.10">
    <property type="entry name" value="Periplasmic binding protein-like II"/>
    <property type="match status" value="2"/>
</dbReference>
<comment type="caution">
    <text evidence="3">The sequence shown here is derived from an EMBL/GenBank/DDBJ whole genome shotgun (WGS) entry which is preliminary data.</text>
</comment>
<organism evidence="3 4">
    <name type="scientific">Candidatus Blautia gallistercoris</name>
    <dbReference type="NCBI Taxonomy" id="2838490"/>
    <lineage>
        <taxon>Bacteria</taxon>
        <taxon>Bacillati</taxon>
        <taxon>Bacillota</taxon>
        <taxon>Clostridia</taxon>
        <taxon>Lachnospirales</taxon>
        <taxon>Lachnospiraceae</taxon>
        <taxon>Blautia</taxon>
    </lineage>
</organism>
<feature type="compositionally biased region" description="Basic and acidic residues" evidence="1">
    <location>
        <begin position="1"/>
        <end position="17"/>
    </location>
</feature>
<dbReference type="InterPro" id="IPR002035">
    <property type="entry name" value="VWF_A"/>
</dbReference>
<feature type="domain" description="VWFA" evidence="2">
    <location>
        <begin position="381"/>
        <end position="555"/>
    </location>
</feature>
<protein>
    <submittedName>
        <fullName evidence="3">Substrate-binding and VWA domain-containing protein</fullName>
    </submittedName>
</protein>
<dbReference type="PROSITE" id="PS50234">
    <property type="entry name" value="VWFA"/>
    <property type="match status" value="1"/>
</dbReference>
<name>A0A9D1WHB1_9FIRM</name>
<sequence length="559" mass="62636">MRRKRFETDGGKNVGKEKRNRAKTAGSRMRRIWMPLLLIFMALFLAACGSSGEEESDADMVLGDGSSVLRILSGSENEQLEPILEDFAQQENVRIEMTYQGSLDIMRLLGEEKIPYDAVWPASSLWLNVGDEAHRIKHAESISVSPVVFGIRQSLAEKLGFVNREVSVSDLLEAVRSGKLRFCMTSASQSNSGASAYIGFLYALLGNPEVITSEDLQDDNLREQMKALLYGVDRSSGSSDWLKDMFLEGDFDAMVNYECLIIQANEELEQRGEEPLYVVYPYDGLSLADSPLGFVDNGDEKQEELFLQLQEYLLSADAQNEIQRTGRRSGYTGIADENRDVFRTDWGLQPDRVLSTMRMPSADVLFECLDLYQTDFKKPSLNVYCLDYSASMSGDGNEQLVDAMGELLIQEKARKNFLQASEEEINILIPFNDSVIADYTAVGAGQELEDLYQTVKDLDVGGGTDMYQAAIHGLELLEGYDLSWYTPAIILLTDGQSGGWFEDFRSVYESFDSEVPVFSIMFGDADETQLEELAVYTNARVFDGRENLTEAFRSVKGYN</sequence>
<proteinExistence type="predicted"/>
<evidence type="ECO:0000259" key="2">
    <source>
        <dbReference type="PROSITE" id="PS50234"/>
    </source>
</evidence>
<dbReference type="InterPro" id="IPR036465">
    <property type="entry name" value="vWFA_dom_sf"/>
</dbReference>
<dbReference type="Proteomes" id="UP000886817">
    <property type="component" value="Unassembled WGS sequence"/>
</dbReference>
<dbReference type="SUPFAM" id="SSF53850">
    <property type="entry name" value="Periplasmic binding protein-like II"/>
    <property type="match status" value="1"/>
</dbReference>
<dbReference type="Pfam" id="PF13531">
    <property type="entry name" value="SBP_bac_11"/>
    <property type="match status" value="1"/>
</dbReference>
<evidence type="ECO:0000313" key="3">
    <source>
        <dbReference type="EMBL" id="HIX59161.1"/>
    </source>
</evidence>
<dbReference type="Pfam" id="PF00092">
    <property type="entry name" value="VWA"/>
    <property type="match status" value="1"/>
</dbReference>
<gene>
    <name evidence="3" type="ORF">IAA45_05540</name>
</gene>
<dbReference type="Gene3D" id="3.40.50.410">
    <property type="entry name" value="von Willebrand factor, type A domain"/>
    <property type="match status" value="1"/>
</dbReference>
<evidence type="ECO:0000256" key="1">
    <source>
        <dbReference type="SAM" id="MobiDB-lite"/>
    </source>
</evidence>
<feature type="region of interest" description="Disordered" evidence="1">
    <location>
        <begin position="1"/>
        <end position="23"/>
    </location>
</feature>
<reference evidence="3" key="1">
    <citation type="journal article" date="2021" name="PeerJ">
        <title>Extensive microbial diversity within the chicken gut microbiome revealed by metagenomics and culture.</title>
        <authorList>
            <person name="Gilroy R."/>
            <person name="Ravi A."/>
            <person name="Getino M."/>
            <person name="Pursley I."/>
            <person name="Horton D.L."/>
            <person name="Alikhan N.F."/>
            <person name="Baker D."/>
            <person name="Gharbi K."/>
            <person name="Hall N."/>
            <person name="Watson M."/>
            <person name="Adriaenssens E.M."/>
            <person name="Foster-Nyarko E."/>
            <person name="Jarju S."/>
            <person name="Secka A."/>
            <person name="Antonio M."/>
            <person name="Oren A."/>
            <person name="Chaudhuri R.R."/>
            <person name="La Ragione R."/>
            <person name="Hildebrand F."/>
            <person name="Pallen M.J."/>
        </authorList>
    </citation>
    <scope>NUCLEOTIDE SEQUENCE</scope>
    <source>
        <strain evidence="3">ChiSjej1B19-8411</strain>
    </source>
</reference>
<dbReference type="EMBL" id="DXEX01000127">
    <property type="protein sequence ID" value="HIX59161.1"/>
    <property type="molecule type" value="Genomic_DNA"/>
</dbReference>
<dbReference type="AlphaFoldDB" id="A0A9D1WHB1"/>
<dbReference type="SUPFAM" id="SSF53300">
    <property type="entry name" value="vWA-like"/>
    <property type="match status" value="1"/>
</dbReference>